<keyword evidence="1 3" id="KW-0413">Isomerase</keyword>
<dbReference type="SUPFAM" id="SSF51658">
    <property type="entry name" value="Xylose isomerase-like"/>
    <property type="match status" value="1"/>
</dbReference>
<accession>A0ABW2UZ84</accession>
<dbReference type="Gene3D" id="3.20.20.150">
    <property type="entry name" value="Divalent-metal-dependent TIM barrel enzymes"/>
    <property type="match status" value="1"/>
</dbReference>
<dbReference type="InterPro" id="IPR013022">
    <property type="entry name" value="Xyl_isomerase-like_TIM-brl"/>
</dbReference>
<dbReference type="InterPro" id="IPR050417">
    <property type="entry name" value="Sugar_Epim/Isomerase"/>
</dbReference>
<sequence length="140" mass="15753">MAAWRRRGEWRLEIIRRVNSKALRSTFDTGNFLLVDEDPLRALDMLLPYIGHVHVKDFRETVGGRYQSLGGKTYEGADLGQGAVPLVEIVKRLERAGYKGELVLEYEGTGDEAEGIRASDGSFEKLLTRISALAQNREDE</sequence>
<gene>
    <name evidence="3" type="ORF">ACFQWB_04460</name>
</gene>
<evidence type="ECO:0000313" key="4">
    <source>
        <dbReference type="Proteomes" id="UP001596528"/>
    </source>
</evidence>
<dbReference type="PANTHER" id="PTHR43489">
    <property type="entry name" value="ISOMERASE"/>
    <property type="match status" value="1"/>
</dbReference>
<dbReference type="GO" id="GO:0016853">
    <property type="term" value="F:isomerase activity"/>
    <property type="evidence" value="ECO:0007669"/>
    <property type="project" value="UniProtKB-KW"/>
</dbReference>
<name>A0ABW2UZ84_9BACL</name>
<protein>
    <submittedName>
        <fullName evidence="3">Sugar phosphate isomerase/epimerase family protein</fullName>
    </submittedName>
</protein>
<dbReference type="Pfam" id="PF01261">
    <property type="entry name" value="AP_endonuc_2"/>
    <property type="match status" value="1"/>
</dbReference>
<proteinExistence type="predicted"/>
<dbReference type="EMBL" id="JBHTGQ010000010">
    <property type="protein sequence ID" value="MFC7749194.1"/>
    <property type="molecule type" value="Genomic_DNA"/>
</dbReference>
<evidence type="ECO:0000256" key="1">
    <source>
        <dbReference type="ARBA" id="ARBA00023235"/>
    </source>
</evidence>
<dbReference type="Proteomes" id="UP001596528">
    <property type="component" value="Unassembled WGS sequence"/>
</dbReference>
<evidence type="ECO:0000259" key="2">
    <source>
        <dbReference type="Pfam" id="PF01261"/>
    </source>
</evidence>
<organism evidence="3 4">
    <name type="scientific">Paenibacillus thermoaerophilus</name>
    <dbReference type="NCBI Taxonomy" id="1215385"/>
    <lineage>
        <taxon>Bacteria</taxon>
        <taxon>Bacillati</taxon>
        <taxon>Bacillota</taxon>
        <taxon>Bacilli</taxon>
        <taxon>Bacillales</taxon>
        <taxon>Paenibacillaceae</taxon>
        <taxon>Paenibacillus</taxon>
    </lineage>
</organism>
<comment type="caution">
    <text evidence="3">The sequence shown here is derived from an EMBL/GenBank/DDBJ whole genome shotgun (WGS) entry which is preliminary data.</text>
</comment>
<evidence type="ECO:0000313" key="3">
    <source>
        <dbReference type="EMBL" id="MFC7749194.1"/>
    </source>
</evidence>
<dbReference type="RefSeq" id="WP_138788894.1">
    <property type="nucleotide sequence ID" value="NZ_JBHTGQ010000010.1"/>
</dbReference>
<reference evidence="4" key="1">
    <citation type="journal article" date="2019" name="Int. J. Syst. Evol. Microbiol.">
        <title>The Global Catalogue of Microorganisms (GCM) 10K type strain sequencing project: providing services to taxonomists for standard genome sequencing and annotation.</title>
        <authorList>
            <consortium name="The Broad Institute Genomics Platform"/>
            <consortium name="The Broad Institute Genome Sequencing Center for Infectious Disease"/>
            <person name="Wu L."/>
            <person name="Ma J."/>
        </authorList>
    </citation>
    <scope>NUCLEOTIDE SEQUENCE [LARGE SCALE GENOMIC DNA]</scope>
    <source>
        <strain evidence="4">JCM 18657</strain>
    </source>
</reference>
<dbReference type="InterPro" id="IPR036237">
    <property type="entry name" value="Xyl_isomerase-like_sf"/>
</dbReference>
<feature type="domain" description="Xylose isomerase-like TIM barrel" evidence="2">
    <location>
        <begin position="12"/>
        <end position="118"/>
    </location>
</feature>
<keyword evidence="4" id="KW-1185">Reference proteome</keyword>